<dbReference type="AlphaFoldDB" id="A0A2K9NYE4"/>
<proteinExistence type="predicted"/>
<organism evidence="1 2">
    <name type="scientific">Bacteriovorax stolpii</name>
    <name type="common">Bdellovibrio stolpii</name>
    <dbReference type="NCBI Taxonomy" id="960"/>
    <lineage>
        <taxon>Bacteria</taxon>
        <taxon>Pseudomonadati</taxon>
        <taxon>Bdellovibrionota</taxon>
        <taxon>Bacteriovoracia</taxon>
        <taxon>Bacteriovoracales</taxon>
        <taxon>Bacteriovoracaceae</taxon>
        <taxon>Bacteriovorax</taxon>
    </lineage>
</organism>
<evidence type="ECO:0000313" key="2">
    <source>
        <dbReference type="Proteomes" id="UP000235584"/>
    </source>
</evidence>
<dbReference type="EMBL" id="CP025704">
    <property type="protein sequence ID" value="AUN99744.1"/>
    <property type="molecule type" value="Genomic_DNA"/>
</dbReference>
<keyword evidence="2" id="KW-1185">Reference proteome</keyword>
<dbReference type="RefSeq" id="WP_102245035.1">
    <property type="nucleotide sequence ID" value="NZ_CP025704.1"/>
</dbReference>
<evidence type="ECO:0000313" key="1">
    <source>
        <dbReference type="EMBL" id="AUN99744.1"/>
    </source>
</evidence>
<dbReference type="Proteomes" id="UP000235584">
    <property type="component" value="Chromosome"/>
</dbReference>
<gene>
    <name evidence="1" type="ORF">C0V70_16845</name>
</gene>
<reference evidence="1 2" key="1">
    <citation type="submission" date="2018-01" db="EMBL/GenBank/DDBJ databases">
        <title>Complete genome sequence of Bacteriovorax stolpii DSM12778.</title>
        <authorList>
            <person name="Tang B."/>
            <person name="Chang J."/>
        </authorList>
    </citation>
    <scope>NUCLEOTIDE SEQUENCE [LARGE SCALE GENOMIC DNA]</scope>
    <source>
        <strain evidence="1 2">DSM 12778</strain>
    </source>
</reference>
<accession>A0A2K9NYE4</accession>
<sequence length="662" mass="75491">MVNLIISFVIAFVAAVMPWSAFATQAELDLARADQLIKRYNTQAERPKSCPMESKKFSDLIAKTEAIKDVLKGNCLKKDNDKMAEVLESIKGIQDELKNQNIVSNSSQTTEVLGSLLGDGNTTQSTNAISGLKFSTLFSNITTMFKKNQCNMEDGRVLEMTADLIYDSTQLGVLAGNQLGLIVAGGGFLISSALRLIDLIFKQRFDFEKSTDRQTFVKLNCSFYEIRRELDMQGALDIENNTSKEDYRDTKALIESITAELKRMEDQKVSVSKSYSELDRKAFEESVGDLKEFKKTLDKVQKYLQPGINQSGEMPTDTQKLLIMSQLAQDYDLLVAQTMYYKSLNISSIPMLDDLFILELKKFDPLNIENFMNTLNVSAKDFNDKNRANILFHIIRIGKDIKTKEDSMSEKNQKVKTELASALDKKKEEYLAKLVELKKVETRLGNVVAPKEYSGLDDGSDNLVTILENHKKISSQLYGEWGDKFLKYTTYKSYDEVKDFNERLDLFNAKYTNIIKNNKVDNLASNYLCQDAQKLRILFKHADSIVQEGFDFVVTNRDIIYSDVKNYYNGEINEYKNDAAFIGSIEKVQRHYKSAIFALKKMKGDEVSKEDTERYLNMPWLGSYYIGRSMLEVSATKVKARNIQDIYERMGCQKSFSDELVN</sequence>
<name>A0A2K9NYE4_BACTC</name>
<dbReference type="OrthoDB" id="5287466at2"/>
<protein>
    <submittedName>
        <fullName evidence="1">Uncharacterized protein</fullName>
    </submittedName>
</protein>
<dbReference type="KEGG" id="bsto:C0V70_16845"/>